<dbReference type="SMART" id="SM00382">
    <property type="entry name" value="AAA"/>
    <property type="match status" value="1"/>
</dbReference>
<dbReference type="Pfam" id="PF00005">
    <property type="entry name" value="ABC_tran"/>
    <property type="match status" value="1"/>
</dbReference>
<dbReference type="Proteomes" id="UP000294697">
    <property type="component" value="Unassembled WGS sequence"/>
</dbReference>
<dbReference type="PANTHER" id="PTHR42781:SF4">
    <property type="entry name" value="SPERMIDINE_PUTRESCINE IMPORT ATP-BINDING PROTEIN POTA"/>
    <property type="match status" value="1"/>
</dbReference>
<name>A0A4R7Z9A7_9FIRM</name>
<keyword evidence="1" id="KW-0813">Transport</keyword>
<dbReference type="OrthoDB" id="9804199at2"/>
<protein>
    <submittedName>
        <fullName evidence="5">Tungstate transport system ATP-binding protein</fullName>
    </submittedName>
</protein>
<keyword evidence="2" id="KW-0547">Nucleotide-binding</keyword>
<accession>A0A4R7Z9A7</accession>
<proteinExistence type="predicted"/>
<dbReference type="EMBL" id="SODA01000001">
    <property type="protein sequence ID" value="TDW07720.1"/>
    <property type="molecule type" value="Genomic_DNA"/>
</dbReference>
<evidence type="ECO:0000256" key="3">
    <source>
        <dbReference type="ARBA" id="ARBA00022840"/>
    </source>
</evidence>
<dbReference type="InterPro" id="IPR003439">
    <property type="entry name" value="ABC_transporter-like_ATP-bd"/>
</dbReference>
<gene>
    <name evidence="5" type="ORF">C8C77_101193</name>
</gene>
<dbReference type="GO" id="GO:0005524">
    <property type="term" value="F:ATP binding"/>
    <property type="evidence" value="ECO:0007669"/>
    <property type="project" value="UniProtKB-KW"/>
</dbReference>
<dbReference type="GO" id="GO:0016887">
    <property type="term" value="F:ATP hydrolysis activity"/>
    <property type="evidence" value="ECO:0007669"/>
    <property type="project" value="InterPro"/>
</dbReference>
<dbReference type="InterPro" id="IPR027417">
    <property type="entry name" value="P-loop_NTPase"/>
</dbReference>
<dbReference type="RefSeq" id="WP_111571105.1">
    <property type="nucleotide sequence ID" value="NZ_QLME01000002.1"/>
</dbReference>
<reference evidence="5 6" key="1">
    <citation type="submission" date="2019-03" db="EMBL/GenBank/DDBJ databases">
        <title>Subsurface microbial communities from deep shales in Ohio and West Virginia, USA.</title>
        <authorList>
            <person name="Wrighton K."/>
        </authorList>
    </citation>
    <scope>NUCLEOTIDE SEQUENCE [LARGE SCALE GENOMIC DNA]</scope>
    <source>
        <strain evidence="5 6">MSL9.2</strain>
    </source>
</reference>
<keyword evidence="3 5" id="KW-0067">ATP-binding</keyword>
<dbReference type="Gene3D" id="3.40.50.300">
    <property type="entry name" value="P-loop containing nucleotide triphosphate hydrolases"/>
    <property type="match status" value="1"/>
</dbReference>
<dbReference type="AlphaFoldDB" id="A0A4R7Z9A7"/>
<evidence type="ECO:0000256" key="1">
    <source>
        <dbReference type="ARBA" id="ARBA00022448"/>
    </source>
</evidence>
<dbReference type="SUPFAM" id="SSF52540">
    <property type="entry name" value="P-loop containing nucleoside triphosphate hydrolases"/>
    <property type="match status" value="1"/>
</dbReference>
<dbReference type="InterPro" id="IPR050093">
    <property type="entry name" value="ABC_SmlMolc_Importer"/>
</dbReference>
<sequence>MQDDKIIELKNIKKICGDRKILDIDNFVVLKNKFNFIIGGNGSGKTTLLNILSLVDQDYSGQLYYKDQKINKEEQNLKLRRKFSVIWQDPYLYRGNVYYNIALPLKLRDCSPKLIDRKVKEIAKKLEIENLLHQSAHTLSGGERQKTSIARALITEPEVLFVDEATTNLDEESIHFFNSHFADLVTDEMTVVMVSHDRRQIKILADYITLLHQGKVETSKAVDNFNFQIFGAGIEAPIAEIV</sequence>
<dbReference type="PANTHER" id="PTHR42781">
    <property type="entry name" value="SPERMIDINE/PUTRESCINE IMPORT ATP-BINDING PROTEIN POTA"/>
    <property type="match status" value="1"/>
</dbReference>
<evidence type="ECO:0000313" key="6">
    <source>
        <dbReference type="Proteomes" id="UP000294697"/>
    </source>
</evidence>
<comment type="caution">
    <text evidence="5">The sequence shown here is derived from an EMBL/GenBank/DDBJ whole genome shotgun (WGS) entry which is preliminary data.</text>
</comment>
<dbReference type="InterPro" id="IPR003593">
    <property type="entry name" value="AAA+_ATPase"/>
</dbReference>
<organism evidence="5 6">
    <name type="scientific">Halanaerobium saccharolyticum</name>
    <dbReference type="NCBI Taxonomy" id="43595"/>
    <lineage>
        <taxon>Bacteria</taxon>
        <taxon>Bacillati</taxon>
        <taxon>Bacillota</taxon>
        <taxon>Clostridia</taxon>
        <taxon>Halanaerobiales</taxon>
        <taxon>Halanaerobiaceae</taxon>
        <taxon>Halanaerobium</taxon>
    </lineage>
</organism>
<dbReference type="PROSITE" id="PS50893">
    <property type="entry name" value="ABC_TRANSPORTER_2"/>
    <property type="match status" value="1"/>
</dbReference>
<evidence type="ECO:0000259" key="4">
    <source>
        <dbReference type="PROSITE" id="PS50893"/>
    </source>
</evidence>
<evidence type="ECO:0000256" key="2">
    <source>
        <dbReference type="ARBA" id="ARBA00022741"/>
    </source>
</evidence>
<feature type="domain" description="ABC transporter" evidence="4">
    <location>
        <begin position="7"/>
        <end position="238"/>
    </location>
</feature>
<evidence type="ECO:0000313" key="5">
    <source>
        <dbReference type="EMBL" id="TDW07720.1"/>
    </source>
</evidence>